<evidence type="ECO:0000313" key="2">
    <source>
        <dbReference type="Proteomes" id="UP000076935"/>
    </source>
</evidence>
<evidence type="ECO:0000313" key="1">
    <source>
        <dbReference type="EMBL" id="OAH61266.1"/>
    </source>
</evidence>
<dbReference type="Proteomes" id="UP000076935">
    <property type="component" value="Unassembled WGS sequence"/>
</dbReference>
<name>A0A177L7B7_9BACI</name>
<reference evidence="1 2" key="1">
    <citation type="submission" date="2016-01" db="EMBL/GenBank/DDBJ databases">
        <title>Investigation of taxonomic status of Bacillus aminovorans.</title>
        <authorList>
            <person name="Verma A."/>
            <person name="Pal Y."/>
            <person name="Krishnamurthi S."/>
        </authorList>
    </citation>
    <scope>NUCLEOTIDE SEQUENCE [LARGE SCALE GENOMIC DNA]</scope>
    <source>
        <strain evidence="1 2">DSM 1314</strain>
    </source>
</reference>
<organism evidence="1 2">
    <name type="scientific">Domibacillus aminovorans</name>
    <dbReference type="NCBI Taxonomy" id="29332"/>
    <lineage>
        <taxon>Bacteria</taxon>
        <taxon>Bacillati</taxon>
        <taxon>Bacillota</taxon>
        <taxon>Bacilli</taxon>
        <taxon>Bacillales</taxon>
        <taxon>Bacillaceae</taxon>
        <taxon>Domibacillus</taxon>
    </lineage>
</organism>
<comment type="caution">
    <text evidence="1">The sequence shown here is derived from an EMBL/GenBank/DDBJ whole genome shotgun (WGS) entry which is preliminary data.</text>
</comment>
<sequence length="89" mass="10703">MTLKLVKIVRTNPVYNKWYEQNLNETFHVMDDGRERYIVIWPAFERRNRRSIPKSLCEVVEGEENDVLNNPVARDYLGEWAHPLEGEKW</sequence>
<dbReference type="AlphaFoldDB" id="A0A177L7B7"/>
<proteinExistence type="predicted"/>
<keyword evidence="2" id="KW-1185">Reference proteome</keyword>
<dbReference type="STRING" id="29332.AWH48_17870"/>
<accession>A0A177L7B7</accession>
<dbReference type="RefSeq" id="WP_034287032.1">
    <property type="nucleotide sequence ID" value="NZ_JBCNAN010000002.1"/>
</dbReference>
<gene>
    <name evidence="1" type="ORF">AWH49_13850</name>
</gene>
<protein>
    <submittedName>
        <fullName evidence="1">Uncharacterized protein</fullName>
    </submittedName>
</protein>
<dbReference type="EMBL" id="LQWY01000022">
    <property type="protein sequence ID" value="OAH61266.1"/>
    <property type="molecule type" value="Genomic_DNA"/>
</dbReference>